<dbReference type="RefSeq" id="WP_130153628.1">
    <property type="nucleotide sequence ID" value="NZ_SCFB01000004.1"/>
</dbReference>
<dbReference type="OrthoDB" id="9852281at2"/>
<feature type="signal peptide" evidence="2">
    <location>
        <begin position="1"/>
        <end position="22"/>
    </location>
</feature>
<feature type="compositionally biased region" description="Low complexity" evidence="1">
    <location>
        <begin position="32"/>
        <end position="55"/>
    </location>
</feature>
<sequence length="416" mass="45056">MINKIISSLTLSLMLFAPGAYASGDSRMPSLSDAAASGSSGMPSLSSGAAAAGGSLDEDDDRRLHNLSVSNNNNNSSSSSSDFSNILSSSQLSMPAHERGLDTLYVQLGRSSLALSIHPNDMLKANSFLFAKYQPYLQDKFDSTSLAPLDCHFSAFLTNNERLFPNLIDPDTMRIFLGFLTPLNTQGFAAPTAMWSVRFQSIIPEGGRVLLAVMARTQGGQLQVNLDGGLRLLGDAIIQLPSHMVPSVSAPAMSASVVSVLNPVYAQLQKIVTVDGRALYDVKENKEAISQHLSGWFNLARGLYQHEVSFWETETPRIENLLADYNSAMAKLKATDGRMYSGVGLGSTSILLIPTEKEAKAEERGALINQVEGHLQAHQSKIDAYKVAKPILPTLKKGLEWLNEVFDYVKKNGKIT</sequence>
<accession>A0A4V2DZX0</accession>
<feature type="region of interest" description="Disordered" evidence="1">
    <location>
        <begin position="32"/>
        <end position="82"/>
    </location>
</feature>
<evidence type="ECO:0000256" key="1">
    <source>
        <dbReference type="SAM" id="MobiDB-lite"/>
    </source>
</evidence>
<dbReference type="Proteomes" id="UP000293550">
    <property type="component" value="Unassembled WGS sequence"/>
</dbReference>
<dbReference type="EMBL" id="SCFB01000004">
    <property type="protein sequence ID" value="RZI46527.1"/>
    <property type="molecule type" value="Genomic_DNA"/>
</dbReference>
<evidence type="ECO:0000313" key="4">
    <source>
        <dbReference type="Proteomes" id="UP000293550"/>
    </source>
</evidence>
<dbReference type="AlphaFoldDB" id="A0A4V2DZX0"/>
<feature type="chain" id="PRO_5020415659" evidence="2">
    <location>
        <begin position="23"/>
        <end position="416"/>
    </location>
</feature>
<reference evidence="3 4" key="1">
    <citation type="submission" date="2018-10" db="EMBL/GenBank/DDBJ databases">
        <title>An updated phylogeny of the Alphaproteobacteria reveals that the parasitic Rickettsiales and Holosporales have independent origins.</title>
        <authorList>
            <person name="Munoz-Gomez S.A."/>
            <person name="Hess S."/>
            <person name="Burger G."/>
            <person name="Lang B.F."/>
            <person name="Susko E."/>
            <person name="Slamovits C.H."/>
            <person name="Roger A.J."/>
        </authorList>
    </citation>
    <scope>NUCLEOTIDE SEQUENCE [LARGE SCALE GENOMIC DNA]</scope>
    <source>
        <strain evidence="3">HOLO01</strain>
    </source>
</reference>
<organism evidence="3 4">
    <name type="scientific">Candidatus Finniella inopinata</name>
    <dbReference type="NCBI Taxonomy" id="1696036"/>
    <lineage>
        <taxon>Bacteria</taxon>
        <taxon>Pseudomonadati</taxon>
        <taxon>Pseudomonadota</taxon>
        <taxon>Alphaproteobacteria</taxon>
        <taxon>Holosporales</taxon>
        <taxon>Candidatus Paracaedibacteraceae</taxon>
        <taxon>Candidatus Finniella</taxon>
    </lineage>
</organism>
<keyword evidence="2" id="KW-0732">Signal</keyword>
<proteinExistence type="predicted"/>
<gene>
    <name evidence="3" type="ORF">EQU50_02775</name>
</gene>
<comment type="caution">
    <text evidence="3">The sequence shown here is derived from an EMBL/GenBank/DDBJ whole genome shotgun (WGS) entry which is preliminary data.</text>
</comment>
<evidence type="ECO:0000256" key="2">
    <source>
        <dbReference type="SAM" id="SignalP"/>
    </source>
</evidence>
<name>A0A4V2DZX0_9PROT</name>
<protein>
    <submittedName>
        <fullName evidence="3">Uncharacterized protein</fullName>
    </submittedName>
</protein>
<feature type="compositionally biased region" description="Low complexity" evidence="1">
    <location>
        <begin position="66"/>
        <end position="82"/>
    </location>
</feature>
<keyword evidence="4" id="KW-1185">Reference proteome</keyword>
<evidence type="ECO:0000313" key="3">
    <source>
        <dbReference type="EMBL" id="RZI46527.1"/>
    </source>
</evidence>